<dbReference type="HOGENOM" id="CLU_048333_0_0_6"/>
<evidence type="ECO:0000313" key="4">
    <source>
        <dbReference type="Proteomes" id="UP000003374"/>
    </source>
</evidence>
<protein>
    <submittedName>
        <fullName evidence="3">WD40-like Beta Propeller</fullName>
    </submittedName>
</protein>
<comment type="similarity">
    <text evidence="1">Belongs to the TolB family.</text>
</comment>
<accession>A4BSP4</accession>
<dbReference type="InterPro" id="IPR011042">
    <property type="entry name" value="6-blade_b-propeller_TolB-like"/>
</dbReference>
<name>A4BSP4_9GAMM</name>
<dbReference type="SUPFAM" id="SSF82171">
    <property type="entry name" value="DPP6 N-terminal domain-like"/>
    <property type="match status" value="1"/>
</dbReference>
<dbReference type="EMBL" id="AAOF01000010">
    <property type="protein sequence ID" value="EAR21314.1"/>
    <property type="molecule type" value="Genomic_DNA"/>
</dbReference>
<dbReference type="Gene3D" id="2.120.10.30">
    <property type="entry name" value="TolB, C-terminal domain"/>
    <property type="match status" value="3"/>
</dbReference>
<evidence type="ECO:0000256" key="2">
    <source>
        <dbReference type="SAM" id="SignalP"/>
    </source>
</evidence>
<dbReference type="InterPro" id="IPR011659">
    <property type="entry name" value="WD40"/>
</dbReference>
<reference evidence="3 4" key="1">
    <citation type="submission" date="2006-02" db="EMBL/GenBank/DDBJ databases">
        <authorList>
            <person name="Waterbury J."/>
            <person name="Ferriera S."/>
            <person name="Johnson J."/>
            <person name="Kravitz S."/>
            <person name="Halpern A."/>
            <person name="Remington K."/>
            <person name="Beeson K."/>
            <person name="Tran B."/>
            <person name="Rogers Y.-H."/>
            <person name="Friedman R."/>
            <person name="Venter J.C."/>
        </authorList>
    </citation>
    <scope>NUCLEOTIDE SEQUENCE [LARGE SCALE GENOMIC DNA]</scope>
    <source>
        <strain evidence="3 4">Nb-231</strain>
    </source>
</reference>
<dbReference type="Pfam" id="PF07676">
    <property type="entry name" value="PD40"/>
    <property type="match status" value="5"/>
</dbReference>
<organism evidence="3 4">
    <name type="scientific">Nitrococcus mobilis Nb-231</name>
    <dbReference type="NCBI Taxonomy" id="314278"/>
    <lineage>
        <taxon>Bacteria</taxon>
        <taxon>Pseudomonadati</taxon>
        <taxon>Pseudomonadota</taxon>
        <taxon>Gammaproteobacteria</taxon>
        <taxon>Chromatiales</taxon>
        <taxon>Ectothiorhodospiraceae</taxon>
        <taxon>Nitrococcus</taxon>
    </lineage>
</organism>
<comment type="caution">
    <text evidence="3">The sequence shown here is derived from an EMBL/GenBank/DDBJ whole genome shotgun (WGS) entry which is preliminary data.</text>
</comment>
<dbReference type="STRING" id="314278.NB231_08655"/>
<feature type="chain" id="PRO_5002665548" evidence="2">
    <location>
        <begin position="27"/>
        <end position="358"/>
    </location>
</feature>
<evidence type="ECO:0000256" key="1">
    <source>
        <dbReference type="ARBA" id="ARBA00009820"/>
    </source>
</evidence>
<sequence>MMQTINGLTAWLLLVAVLGAGATARAADSSAPTEQPLHYTGEKHFQHIRQLTFGGQNAEAYFSFDGTELIFQSTRDGRACDAIYRMDTEGHNVRRVSSGKGATTCSFIAPNGRSIIYASTHLAGERCPTKPDRSQGYVWPLYPGYDIFRAGPEGENPARLTDTPGYDAEGVYSPLGDKIVFTSMRTGDLELFMMNPDGSTVEQLTDEPGYDGGAFFSRDGQWLVWRASRPQDKALEDYRRLLRQGLVRPGRLEIYIMNLNERQPIQLTDNGAANFAPYWHPDGQHIVFSSNMHDPSGRNFDLYLMDVETRALEQLTYYPGFDGFPMFSHDGKKLVFASNRNGTVAGETNVFIVDWEPR</sequence>
<dbReference type="PANTHER" id="PTHR36842">
    <property type="entry name" value="PROTEIN TOLB HOMOLOG"/>
    <property type="match status" value="1"/>
</dbReference>
<dbReference type="Proteomes" id="UP000003374">
    <property type="component" value="Unassembled WGS sequence"/>
</dbReference>
<proteinExistence type="inferred from homology"/>
<dbReference type="eggNOG" id="COG0823">
    <property type="taxonomic scope" value="Bacteria"/>
</dbReference>
<evidence type="ECO:0000313" key="3">
    <source>
        <dbReference type="EMBL" id="EAR21314.1"/>
    </source>
</evidence>
<dbReference type="AlphaFoldDB" id="A4BSP4"/>
<dbReference type="PANTHER" id="PTHR36842:SF1">
    <property type="entry name" value="PROTEIN TOLB"/>
    <property type="match status" value="1"/>
</dbReference>
<feature type="signal peptide" evidence="2">
    <location>
        <begin position="1"/>
        <end position="26"/>
    </location>
</feature>
<dbReference type="RefSeq" id="WP_005001518.1">
    <property type="nucleotide sequence ID" value="NZ_CH672427.1"/>
</dbReference>
<keyword evidence="4" id="KW-1185">Reference proteome</keyword>
<keyword evidence="2" id="KW-0732">Signal</keyword>
<gene>
    <name evidence="3" type="ORF">NB231_08655</name>
</gene>